<accession>A0ABY0FHM3</accession>
<comment type="caution">
    <text evidence="18">The sequence shown here is derived from an EMBL/GenBank/DDBJ whole genome shotgun (WGS) entry which is preliminary data.</text>
</comment>
<dbReference type="EC" id="5.6.2.4" evidence="13 15"/>
<keyword evidence="19" id="KW-1185">Reference proteome</keyword>
<dbReference type="InterPro" id="IPR001650">
    <property type="entry name" value="Helicase_C-like"/>
</dbReference>
<evidence type="ECO:0000256" key="11">
    <source>
        <dbReference type="ARBA" id="ARBA00023235"/>
    </source>
</evidence>
<dbReference type="CDD" id="cd17992">
    <property type="entry name" value="DEXHc_RecG"/>
    <property type="match status" value="1"/>
</dbReference>
<evidence type="ECO:0000256" key="1">
    <source>
        <dbReference type="ARBA" id="ARBA00007504"/>
    </source>
</evidence>
<reference evidence="18 19" key="2">
    <citation type="journal article" date="2020" name="Cell Rep.">
        <title>Acquisition and Adaptation of Ultra-small Parasitic Reduced Genome Bacteria to Mammalian Hosts.</title>
        <authorList>
            <person name="McLean J.S."/>
            <person name="Bor B."/>
            <person name="Kerns K.A."/>
            <person name="Liu Q."/>
            <person name="To T.T."/>
            <person name="Solden L."/>
            <person name="Hendrickson E.L."/>
            <person name="Wrighton K."/>
            <person name="Shi W."/>
            <person name="He X."/>
        </authorList>
    </citation>
    <scope>NUCLEOTIDE SEQUENCE [LARGE SCALE GENOMIC DNA]</scope>
    <source>
        <strain evidence="18 19">TM7_CMJM_G6_1_HOT_870</strain>
    </source>
</reference>
<dbReference type="Gene3D" id="1.10.150.20">
    <property type="entry name" value="5' to 3' exonuclease, C-terminal subdomain"/>
    <property type="match status" value="1"/>
</dbReference>
<comment type="function">
    <text evidence="15">Plays a critical role in recombination and DNA repair. Helps process Holliday junction intermediates to mature products by catalyzing branch migration. Has replication fork regression activity, unwinds stalled or blocked replication forks to make a HJ that can be resolved. Has a DNA unwinding activity characteristic of a DNA helicase with 3'-5' polarity.</text>
</comment>
<feature type="domain" description="Helicase ATP-binding" evidence="16">
    <location>
        <begin position="276"/>
        <end position="438"/>
    </location>
</feature>
<keyword evidence="7 15" id="KW-0067">ATP-binding</keyword>
<dbReference type="Pfam" id="PF17191">
    <property type="entry name" value="RecG_wedge"/>
    <property type="match status" value="1"/>
</dbReference>
<evidence type="ECO:0000259" key="17">
    <source>
        <dbReference type="PROSITE" id="PS51194"/>
    </source>
</evidence>
<comment type="catalytic activity">
    <reaction evidence="14 15">
        <text>ATP + H2O = ADP + phosphate + H(+)</text>
        <dbReference type="Rhea" id="RHEA:13065"/>
        <dbReference type="ChEBI" id="CHEBI:15377"/>
        <dbReference type="ChEBI" id="CHEBI:15378"/>
        <dbReference type="ChEBI" id="CHEBI:30616"/>
        <dbReference type="ChEBI" id="CHEBI:43474"/>
        <dbReference type="ChEBI" id="CHEBI:456216"/>
        <dbReference type="EC" id="5.6.2.4"/>
    </reaction>
</comment>
<keyword evidence="4 15" id="KW-0227">DNA damage</keyword>
<dbReference type="RefSeq" id="WP_129718998.1">
    <property type="nucleotide sequence ID" value="NZ_PRLK01000013.1"/>
</dbReference>
<reference evidence="18 19" key="1">
    <citation type="journal article" date="2018" name="bioRxiv">
        <title>Evidence of independent acquisition and adaption of ultra-small bacteria to human hosts across the highly diverse yet reduced genomes of the phylum Saccharibacteria.</title>
        <authorList>
            <person name="McLean J.S."/>
            <person name="Bor B."/>
            <person name="To T.T."/>
            <person name="Liu Q."/>
            <person name="Kearns K.A."/>
            <person name="Solden L.M."/>
            <person name="Wrighton K.C."/>
            <person name="He X."/>
            <person name="Shi W."/>
        </authorList>
    </citation>
    <scope>NUCLEOTIDE SEQUENCE [LARGE SCALE GENOMIC DNA]</scope>
    <source>
        <strain evidence="18 19">TM7_CMJM_G6_1_HOT_870</strain>
    </source>
</reference>
<keyword evidence="5 15" id="KW-0378">Hydrolase</keyword>
<keyword evidence="9 15" id="KW-0233">DNA recombination</keyword>
<dbReference type="Gene3D" id="3.40.50.300">
    <property type="entry name" value="P-loop containing nucleotide triphosphate hydrolases"/>
    <property type="match status" value="2"/>
</dbReference>
<evidence type="ECO:0000256" key="5">
    <source>
        <dbReference type="ARBA" id="ARBA00022801"/>
    </source>
</evidence>
<keyword evidence="10 15" id="KW-0234">DNA repair</keyword>
<dbReference type="Gene3D" id="2.40.50.140">
    <property type="entry name" value="Nucleic acid-binding proteins"/>
    <property type="match status" value="1"/>
</dbReference>
<evidence type="ECO:0000256" key="13">
    <source>
        <dbReference type="ARBA" id="ARBA00034808"/>
    </source>
</evidence>
<keyword evidence="3 15" id="KW-0547">Nucleotide-binding</keyword>
<feature type="domain" description="Helicase C-terminal" evidence="17">
    <location>
        <begin position="461"/>
        <end position="615"/>
    </location>
</feature>
<comment type="catalytic activity">
    <reaction evidence="12 15">
        <text>Couples ATP hydrolysis with the unwinding of duplex DNA by translocating in the 3'-5' direction.</text>
        <dbReference type="EC" id="5.6.2.4"/>
    </reaction>
</comment>
<dbReference type="InterPro" id="IPR033454">
    <property type="entry name" value="RecG_wedge"/>
</dbReference>
<dbReference type="InterPro" id="IPR014001">
    <property type="entry name" value="Helicase_ATP-bd"/>
</dbReference>
<evidence type="ECO:0000256" key="3">
    <source>
        <dbReference type="ARBA" id="ARBA00022741"/>
    </source>
</evidence>
<dbReference type="SUPFAM" id="SSF50249">
    <property type="entry name" value="Nucleic acid-binding proteins"/>
    <property type="match status" value="1"/>
</dbReference>
<evidence type="ECO:0000313" key="19">
    <source>
        <dbReference type="Proteomes" id="UP001190925"/>
    </source>
</evidence>
<sequence>MDLYSSLDKIKGVGEKTYQKFKDAGINSVSDILKFYPRKYEDLSSITSLKDITPGKVIFKAIAESVSIKRVRRGMTIVEATLIDGDNKVKAIWFNQPYRLKQLSSDEEFYFSGIFEFKYNKYQIINPSIVKREELPKGQNFKGESGEIVPIYRQKKGLKTDTIRKILAELKPLIKMLPETLPEKIIKREKLVSRSEAVENIHFPKSGEDFNKAFRRLAFEEIFEIILASKINKIKNQKLKGIYINPSLDEVKSIVDNLPFNLTNSQRLVTWEIMQDMKKEFPMNRLLQGDVGAGKTMVAILSAINIVKNGYQVTVVAPTEILATQLAENFSKILTNDISIGFLSANVKGKKRSLLLDNVKNGNINILIGTHAILTPNIEFKNLGLVIIDEQHRFGVKQRQELLKKNSDRMPHLLTMTATPIPRSLYLTLFGDLSVSILKEKPKNRKPTTTSLISPNSRKPMVNKIKEELKQGKQAFVIVPAILDNDNTDLKNIEAETTRLKAEFKGYSIGFLHGKMSSLEKDVQMQKFLNKEYHILLSTTVIEVGIDVPNASVIVIENADRFGLAQLHQLRGRVGRGGDESYCYLVMSNSNKPPERLKELAETDDGFKLAEKDLELRGAGEIYGKAQSGELNLEFASLGDMELIAKVQNAVDWLSENEELFDEYIKNNREDLRRYQMLTILN</sequence>
<dbReference type="InterPro" id="IPR012340">
    <property type="entry name" value="NA-bd_OB-fold"/>
</dbReference>
<comment type="similarity">
    <text evidence="1 15">Belongs to the helicase family. RecG subfamily.</text>
</comment>
<evidence type="ECO:0000313" key="18">
    <source>
        <dbReference type="EMBL" id="RYC72320.1"/>
    </source>
</evidence>
<dbReference type="PROSITE" id="PS51192">
    <property type="entry name" value="HELICASE_ATP_BIND_1"/>
    <property type="match status" value="1"/>
</dbReference>
<evidence type="ECO:0000256" key="14">
    <source>
        <dbReference type="ARBA" id="ARBA00048988"/>
    </source>
</evidence>
<evidence type="ECO:0000259" key="16">
    <source>
        <dbReference type="PROSITE" id="PS51192"/>
    </source>
</evidence>
<keyword evidence="6 15" id="KW-0347">Helicase</keyword>
<dbReference type="Proteomes" id="UP001190925">
    <property type="component" value="Unassembled WGS sequence"/>
</dbReference>
<organism evidence="18 19">
    <name type="scientific">Candidatus Nanogingivalis gingivitcus</name>
    <dbReference type="NCBI Taxonomy" id="2171992"/>
    <lineage>
        <taxon>Bacteria</taxon>
        <taxon>Candidatus Saccharimonadota</taxon>
        <taxon>Candidatus Nanosyncoccalia</taxon>
        <taxon>Candidatus Nanogingivales</taxon>
        <taxon>Candidatus Nanogingivalaceae</taxon>
        <taxon>Candidatus Nanogingivalis</taxon>
    </lineage>
</organism>
<keyword evidence="8" id="KW-0238">DNA-binding</keyword>
<dbReference type="SMART" id="SM00490">
    <property type="entry name" value="HELICc"/>
    <property type="match status" value="1"/>
</dbReference>
<dbReference type="InterPro" id="IPR027417">
    <property type="entry name" value="P-loop_NTPase"/>
</dbReference>
<dbReference type="EMBL" id="PRLK01000013">
    <property type="protein sequence ID" value="RYC72320.1"/>
    <property type="molecule type" value="Genomic_DNA"/>
</dbReference>
<evidence type="ECO:0000256" key="12">
    <source>
        <dbReference type="ARBA" id="ARBA00034617"/>
    </source>
</evidence>
<evidence type="ECO:0000256" key="4">
    <source>
        <dbReference type="ARBA" id="ARBA00022763"/>
    </source>
</evidence>
<dbReference type="GO" id="GO:0016787">
    <property type="term" value="F:hydrolase activity"/>
    <property type="evidence" value="ECO:0007669"/>
    <property type="project" value="UniProtKB-KW"/>
</dbReference>
<evidence type="ECO:0000256" key="7">
    <source>
        <dbReference type="ARBA" id="ARBA00022840"/>
    </source>
</evidence>
<dbReference type="InterPro" id="IPR047112">
    <property type="entry name" value="RecG/Mfd"/>
</dbReference>
<dbReference type="SMART" id="SM00487">
    <property type="entry name" value="DEXDc"/>
    <property type="match status" value="1"/>
</dbReference>
<evidence type="ECO:0000256" key="6">
    <source>
        <dbReference type="ARBA" id="ARBA00022806"/>
    </source>
</evidence>
<name>A0ABY0FHM3_9BACT</name>
<dbReference type="InterPro" id="IPR011545">
    <property type="entry name" value="DEAD/DEAH_box_helicase_dom"/>
</dbReference>
<dbReference type="Pfam" id="PF00270">
    <property type="entry name" value="DEAD"/>
    <property type="match status" value="1"/>
</dbReference>
<evidence type="ECO:0000256" key="2">
    <source>
        <dbReference type="ARBA" id="ARBA00017846"/>
    </source>
</evidence>
<dbReference type="GO" id="GO:0003678">
    <property type="term" value="F:DNA helicase activity"/>
    <property type="evidence" value="ECO:0007669"/>
    <property type="project" value="UniProtKB-EC"/>
</dbReference>
<proteinExistence type="inferred from homology"/>
<evidence type="ECO:0000256" key="8">
    <source>
        <dbReference type="ARBA" id="ARBA00023125"/>
    </source>
</evidence>
<dbReference type="CDD" id="cd04488">
    <property type="entry name" value="RecG_wedge_OBF"/>
    <property type="match status" value="1"/>
</dbReference>
<evidence type="ECO:0000256" key="15">
    <source>
        <dbReference type="RuleBase" id="RU363016"/>
    </source>
</evidence>
<dbReference type="Pfam" id="PF00271">
    <property type="entry name" value="Helicase_C"/>
    <property type="match status" value="1"/>
</dbReference>
<dbReference type="NCBIfam" id="NF008165">
    <property type="entry name" value="PRK10917.1-3"/>
    <property type="match status" value="1"/>
</dbReference>
<dbReference type="SUPFAM" id="SSF52540">
    <property type="entry name" value="P-loop containing nucleoside triphosphate hydrolases"/>
    <property type="match status" value="2"/>
</dbReference>
<keyword evidence="11" id="KW-0413">Isomerase</keyword>
<gene>
    <name evidence="18" type="primary">recG</name>
    <name evidence="18" type="ORF">G6CMJM_00606</name>
</gene>
<evidence type="ECO:0000256" key="10">
    <source>
        <dbReference type="ARBA" id="ARBA00023204"/>
    </source>
</evidence>
<dbReference type="PANTHER" id="PTHR47964">
    <property type="entry name" value="ATP-DEPENDENT DNA HELICASE HOMOLOG RECG, CHLOROPLASTIC"/>
    <property type="match status" value="1"/>
</dbReference>
<dbReference type="PROSITE" id="PS51194">
    <property type="entry name" value="HELICASE_CTER"/>
    <property type="match status" value="1"/>
</dbReference>
<dbReference type="NCBIfam" id="TIGR00643">
    <property type="entry name" value="recG"/>
    <property type="match status" value="1"/>
</dbReference>
<dbReference type="InterPro" id="IPR004609">
    <property type="entry name" value="ATP-dep_DNA_helicase_RecG"/>
</dbReference>
<dbReference type="NCBIfam" id="NF008168">
    <property type="entry name" value="PRK10917.2-2"/>
    <property type="match status" value="1"/>
</dbReference>
<evidence type="ECO:0000256" key="9">
    <source>
        <dbReference type="ARBA" id="ARBA00023172"/>
    </source>
</evidence>
<dbReference type="PANTHER" id="PTHR47964:SF1">
    <property type="entry name" value="ATP-DEPENDENT DNA HELICASE HOMOLOG RECG, CHLOROPLASTIC"/>
    <property type="match status" value="1"/>
</dbReference>
<protein>
    <recommendedName>
        <fullName evidence="2 15">ATP-dependent DNA helicase RecG</fullName>
        <ecNumber evidence="13 15">5.6.2.4</ecNumber>
    </recommendedName>
</protein>